<dbReference type="CDD" id="cd00056">
    <property type="entry name" value="ENDO3c"/>
    <property type="match status" value="1"/>
</dbReference>
<evidence type="ECO:0000256" key="4">
    <source>
        <dbReference type="ARBA" id="ARBA00023204"/>
    </source>
</evidence>
<gene>
    <name evidence="6" type="ORF">E8L99_05135</name>
</gene>
<sequence length="217" mass="23123">MRIDTEADLAHGLAALAGLCPLMAGTLAELGAPPLRRRPPGFEGLVQIVVFQQISVDAGRAIWARFANAFGTPTPDIIRDAGEDALRAAGLSRPKVRAMQAMAEAMLAGSLDLDRLDERPADEAHAHLVAVKGIGPWTADVYLLSCLGHPDAWPAGDIALQAAAGELLGLPTRPSAKEMGPLAERWRPWRAVAARLLWAHYGARRSGRVLEPLVIAT</sequence>
<feature type="domain" description="HhH-GPD" evidence="5">
    <location>
        <begin position="50"/>
        <end position="204"/>
    </location>
</feature>
<dbReference type="EMBL" id="CP039865">
    <property type="protein sequence ID" value="QCK85205.1"/>
    <property type="molecule type" value="Genomic_DNA"/>
</dbReference>
<dbReference type="InterPro" id="IPR051912">
    <property type="entry name" value="Alkylbase_DNA_Glycosylase/TA"/>
</dbReference>
<evidence type="ECO:0000313" key="7">
    <source>
        <dbReference type="Proteomes" id="UP000298588"/>
    </source>
</evidence>
<dbReference type="GO" id="GO:0032131">
    <property type="term" value="F:alkylated DNA binding"/>
    <property type="evidence" value="ECO:0007669"/>
    <property type="project" value="TreeGrafter"/>
</dbReference>
<name>A0A4D7QEJ9_9HYPH</name>
<dbReference type="OrthoDB" id="9785929at2"/>
<evidence type="ECO:0000259" key="5">
    <source>
        <dbReference type="SMART" id="SM00478"/>
    </source>
</evidence>
<keyword evidence="3" id="KW-0227">DNA damage</keyword>
<keyword evidence="7" id="KW-1185">Reference proteome</keyword>
<evidence type="ECO:0000256" key="2">
    <source>
        <dbReference type="ARBA" id="ARBA00012000"/>
    </source>
</evidence>
<dbReference type="InterPro" id="IPR011257">
    <property type="entry name" value="DNA_glycosylase"/>
</dbReference>
<dbReference type="SMART" id="SM00478">
    <property type="entry name" value="ENDO3c"/>
    <property type="match status" value="1"/>
</dbReference>
<dbReference type="Gene3D" id="1.10.1670.40">
    <property type="match status" value="1"/>
</dbReference>
<organism evidence="6 7">
    <name type="scientific">Phreatobacter aquaticus</name>
    <dbReference type="NCBI Taxonomy" id="2570229"/>
    <lineage>
        <taxon>Bacteria</taxon>
        <taxon>Pseudomonadati</taxon>
        <taxon>Pseudomonadota</taxon>
        <taxon>Alphaproteobacteria</taxon>
        <taxon>Hyphomicrobiales</taxon>
        <taxon>Phreatobacteraceae</taxon>
        <taxon>Phreatobacter</taxon>
    </lineage>
</organism>
<reference evidence="6 7" key="1">
    <citation type="submission" date="2019-04" db="EMBL/GenBank/DDBJ databases">
        <title>Phreatobacter aquaticus sp. nov.</title>
        <authorList>
            <person name="Choi A."/>
            <person name="Baek K."/>
        </authorList>
    </citation>
    <scope>NUCLEOTIDE SEQUENCE [LARGE SCALE GENOMIC DNA]</scope>
    <source>
        <strain evidence="6 7">NMCR1094</strain>
    </source>
</reference>
<accession>A0A4D7QEJ9</accession>
<evidence type="ECO:0000313" key="6">
    <source>
        <dbReference type="EMBL" id="QCK85205.1"/>
    </source>
</evidence>
<dbReference type="PANTHER" id="PTHR43003:SF13">
    <property type="entry name" value="DNA-3-METHYLADENINE GLYCOSYLASE 2"/>
    <property type="match status" value="1"/>
</dbReference>
<dbReference type="EC" id="3.2.2.21" evidence="2"/>
<dbReference type="Gene3D" id="1.10.340.30">
    <property type="entry name" value="Hypothetical protein, domain 2"/>
    <property type="match status" value="1"/>
</dbReference>
<dbReference type="KEGG" id="paqt:E8L99_05135"/>
<dbReference type="GO" id="GO:0006285">
    <property type="term" value="P:base-excision repair, AP site formation"/>
    <property type="evidence" value="ECO:0007669"/>
    <property type="project" value="TreeGrafter"/>
</dbReference>
<dbReference type="GO" id="GO:0005737">
    <property type="term" value="C:cytoplasm"/>
    <property type="evidence" value="ECO:0007669"/>
    <property type="project" value="TreeGrafter"/>
</dbReference>
<proteinExistence type="predicted"/>
<dbReference type="SUPFAM" id="SSF48150">
    <property type="entry name" value="DNA-glycosylase"/>
    <property type="match status" value="1"/>
</dbReference>
<dbReference type="GO" id="GO:0043916">
    <property type="term" value="F:DNA-7-methylguanine glycosylase activity"/>
    <property type="evidence" value="ECO:0007669"/>
    <property type="project" value="TreeGrafter"/>
</dbReference>
<dbReference type="GO" id="GO:0032993">
    <property type="term" value="C:protein-DNA complex"/>
    <property type="evidence" value="ECO:0007669"/>
    <property type="project" value="TreeGrafter"/>
</dbReference>
<keyword evidence="4" id="KW-0234">DNA repair</keyword>
<dbReference type="GO" id="GO:0008725">
    <property type="term" value="F:DNA-3-methyladenine glycosylase activity"/>
    <property type="evidence" value="ECO:0007669"/>
    <property type="project" value="TreeGrafter"/>
</dbReference>
<dbReference type="Proteomes" id="UP000298588">
    <property type="component" value="Chromosome"/>
</dbReference>
<evidence type="ECO:0000256" key="3">
    <source>
        <dbReference type="ARBA" id="ARBA00022763"/>
    </source>
</evidence>
<dbReference type="PANTHER" id="PTHR43003">
    <property type="entry name" value="DNA-3-METHYLADENINE GLYCOSYLASE"/>
    <property type="match status" value="1"/>
</dbReference>
<dbReference type="InterPro" id="IPR003265">
    <property type="entry name" value="HhH-GPD_domain"/>
</dbReference>
<evidence type="ECO:0000256" key="1">
    <source>
        <dbReference type="ARBA" id="ARBA00000086"/>
    </source>
</evidence>
<protein>
    <recommendedName>
        <fullName evidence="2">DNA-3-methyladenine glycosylase II</fullName>
        <ecNumber evidence="2">3.2.2.21</ecNumber>
    </recommendedName>
</protein>
<comment type="catalytic activity">
    <reaction evidence="1">
        <text>Hydrolysis of alkylated DNA, releasing 3-methyladenine, 3-methylguanine, 7-methylguanine and 7-methyladenine.</text>
        <dbReference type="EC" id="3.2.2.21"/>
    </reaction>
</comment>
<dbReference type="GO" id="GO:0006307">
    <property type="term" value="P:DNA alkylation repair"/>
    <property type="evidence" value="ECO:0007669"/>
    <property type="project" value="TreeGrafter"/>
</dbReference>
<dbReference type="RefSeq" id="WP_137098539.1">
    <property type="nucleotide sequence ID" value="NZ_CP039865.1"/>
</dbReference>
<dbReference type="Pfam" id="PF00730">
    <property type="entry name" value="HhH-GPD"/>
    <property type="match status" value="1"/>
</dbReference>
<dbReference type="AlphaFoldDB" id="A0A4D7QEJ9"/>